<dbReference type="HAMAP" id="MF_01600">
    <property type="entry name" value="UPF0182"/>
    <property type="match status" value="1"/>
</dbReference>
<gene>
    <name evidence="7" type="ORF">C5Q96_08125</name>
</gene>
<feature type="transmembrane region" description="Helical" evidence="5">
    <location>
        <begin position="334"/>
        <end position="354"/>
    </location>
</feature>
<feature type="transmembrane region" description="Helical" evidence="5">
    <location>
        <begin position="171"/>
        <end position="193"/>
    </location>
</feature>
<evidence type="ECO:0000313" key="7">
    <source>
        <dbReference type="EMBL" id="AVM48824.1"/>
    </source>
</evidence>
<feature type="transmembrane region" description="Helical" evidence="5">
    <location>
        <begin position="366"/>
        <end position="388"/>
    </location>
</feature>
<accession>A0A2S0L6H5</accession>
<dbReference type="KEGG" id="mdv:C5Q96_08125"/>
<dbReference type="InterPro" id="IPR005372">
    <property type="entry name" value="UPF0182"/>
</dbReference>
<dbReference type="EMBL" id="CP027228">
    <property type="protein sequence ID" value="AVM48824.1"/>
    <property type="molecule type" value="Genomic_DNA"/>
</dbReference>
<dbReference type="GeneID" id="78392230"/>
<dbReference type="RefSeq" id="WP_106057878.1">
    <property type="nucleotide sequence ID" value="NZ_CP027228.1"/>
</dbReference>
<dbReference type="PANTHER" id="PTHR39344">
    <property type="entry name" value="UPF0182 PROTEIN SLL1060"/>
    <property type="match status" value="1"/>
</dbReference>
<evidence type="ECO:0000256" key="3">
    <source>
        <dbReference type="ARBA" id="ARBA00022989"/>
    </source>
</evidence>
<dbReference type="AlphaFoldDB" id="A0A2S0L6H5"/>
<feature type="transmembrane region" description="Helical" evidence="5">
    <location>
        <begin position="70"/>
        <end position="89"/>
    </location>
</feature>
<keyword evidence="4 5" id="KW-0472">Membrane</keyword>
<dbReference type="Proteomes" id="UP000237883">
    <property type="component" value="Chromosome"/>
</dbReference>
<evidence type="ECO:0000313" key="8">
    <source>
        <dbReference type="Proteomes" id="UP000237883"/>
    </source>
</evidence>
<evidence type="ECO:0000256" key="4">
    <source>
        <dbReference type="ARBA" id="ARBA00023136"/>
    </source>
</evidence>
<feature type="transmembrane region" description="Helical" evidence="5">
    <location>
        <begin position="110"/>
        <end position="132"/>
    </location>
</feature>
<feature type="transmembrane region" description="Helical" evidence="5">
    <location>
        <begin position="282"/>
        <end position="307"/>
    </location>
</feature>
<dbReference type="OrthoDB" id="9763654at2"/>
<keyword evidence="2 5" id="KW-0812">Transmembrane</keyword>
<keyword evidence="3 5" id="KW-1133">Transmembrane helix</keyword>
<sequence>MAKDKKKGKVTYTFNGEGKRRNVLGKLLVIAIFVIVIVGRSVGFLTDWMWFRELGFTRVFWTQLATELKLGIVIFLISGLLVRVYLNSLRKGYFSKIESHEIPDMHKLNVLSWVISVIFGVVAAFVSATSTWQSFLMFANSSKFGLKDPIFGLDISFYVFKLDFLSKLNSIAIFVIIGVVIVTLIYYAVLLSVRKPDIFDKKDVFEDLEADDAAKEAQAGDETSADDEVRKGRPDNSIPFGKRDPVDDVTRIIKGFSDKAKEQAKKRRENKREINRSNVDHLFSLASGKAMILGVVFYVMLGIHFVLKQFTLLHAHTGTVYGAGFTDIAITQKVYLLVMILAVVGAITLVRHVHKKEYLKLARVPMLIIGVLFLGTILKVGVQSLIVAPDEINKESKYIKNNIQYTNHAYGLDKVKVDSFAAQNNLTAADIASNKPTISNIRINDYEPVKDYYNQTQSIRQYYDFKDVDVDRYNINGAETQVYLSAREINEAKISDTWINKHLKYTHGYGVALSKVNSVTASGQPDVLVKNIPPESNIPEIKIKRPEIYFGELTNNYIIVNGDEQEFDYPDGNNNKYTKYKGKAGIKLGIVSRLLFSIREGSMQMLVSRNINSDSRIIINRNILERVNKILPYLEYEKDPYMTIVDGKLYWVIDAYTTSSNYPYSEPYSGQIGTTNYIRNSIKVVVDAYNGDVNYYVVDDKDPIAKTYAKIYPTLFKGKDKIPAGLKKHFKYPSTLLNIQAGAYTKYHMNEVKVFYQKEDLWDIANQIYGTKERPMSSSFFIFNLPGEKREEFINMIPFTPKSKQNMTAIMMARNDGDEYGKLVVYKFPKNKTVYGPMQVEAQIDQNSEIAKEFSLWNSSGTTYKRGDMFIIPVNNSIMYVEPVYLEASNQAIPEVKRVIVAYGDKIAYASTLDEALENLFGDGAGNSGSVSSNSSGGSGGASGSSNQKELIGKAKEAYDNAVKAQKNGDWKAYGEYLDELSGYLDQLAG</sequence>
<comment type="similarity">
    <text evidence="5">Belongs to the UPF0182 family.</text>
</comment>
<evidence type="ECO:0000256" key="1">
    <source>
        <dbReference type="ARBA" id="ARBA00022475"/>
    </source>
</evidence>
<dbReference type="GO" id="GO:0005576">
    <property type="term" value="C:extracellular region"/>
    <property type="evidence" value="ECO:0007669"/>
    <property type="project" value="TreeGrafter"/>
</dbReference>
<evidence type="ECO:0000256" key="2">
    <source>
        <dbReference type="ARBA" id="ARBA00022692"/>
    </source>
</evidence>
<feature type="region of interest" description="Disordered" evidence="6">
    <location>
        <begin position="928"/>
        <end position="949"/>
    </location>
</feature>
<comment type="subcellular location">
    <subcellularLocation>
        <location evidence="5">Cell membrane</location>
        <topology evidence="5">Multi-pass membrane protein</topology>
    </subcellularLocation>
</comment>
<organism evidence="7 8">
    <name type="scientific">Mogibacterium diversum</name>
    <dbReference type="NCBI Taxonomy" id="114527"/>
    <lineage>
        <taxon>Bacteria</taxon>
        <taxon>Bacillati</taxon>
        <taxon>Bacillota</taxon>
        <taxon>Clostridia</taxon>
        <taxon>Peptostreptococcales</taxon>
        <taxon>Anaerovoracaceae</taxon>
        <taxon>Mogibacterium</taxon>
    </lineage>
</organism>
<dbReference type="Pfam" id="PF03699">
    <property type="entry name" value="UPF0182"/>
    <property type="match status" value="2"/>
</dbReference>
<dbReference type="GO" id="GO:0005886">
    <property type="term" value="C:plasma membrane"/>
    <property type="evidence" value="ECO:0007669"/>
    <property type="project" value="UniProtKB-SubCell"/>
</dbReference>
<reference evidence="8" key="1">
    <citation type="submission" date="2018-02" db="EMBL/GenBank/DDBJ databases">
        <authorList>
            <person name="Holder M.E."/>
            <person name="Ajami N.J."/>
            <person name="Petrosino J.F."/>
        </authorList>
    </citation>
    <scope>NUCLEOTIDE SEQUENCE [LARGE SCALE GENOMIC DNA]</scope>
    <source>
        <strain evidence="8">CCUG 47132</strain>
    </source>
</reference>
<feature type="region of interest" description="Disordered" evidence="6">
    <location>
        <begin position="213"/>
        <end position="245"/>
    </location>
</feature>
<dbReference type="PANTHER" id="PTHR39344:SF1">
    <property type="entry name" value="UPF0182 PROTEIN SLL1060"/>
    <property type="match status" value="1"/>
</dbReference>
<keyword evidence="8" id="KW-1185">Reference proteome</keyword>
<evidence type="ECO:0000256" key="5">
    <source>
        <dbReference type="HAMAP-Rule" id="MF_01600"/>
    </source>
</evidence>
<evidence type="ECO:0000256" key="6">
    <source>
        <dbReference type="SAM" id="MobiDB-lite"/>
    </source>
</evidence>
<keyword evidence="1 5" id="KW-1003">Cell membrane</keyword>
<protein>
    <recommendedName>
        <fullName evidence="5">UPF0182 protein C5Q96_08125</fullName>
    </recommendedName>
</protein>
<feature type="transmembrane region" description="Helical" evidence="5">
    <location>
        <begin position="27"/>
        <end position="50"/>
    </location>
</feature>
<name>A0A2S0L6H5_9FIRM</name>
<proteinExistence type="inferred from homology"/>